<dbReference type="SUPFAM" id="SSF117281">
    <property type="entry name" value="Kelch motif"/>
    <property type="match status" value="1"/>
</dbReference>
<accession>A0ABU0X8E0</accession>
<reference evidence="2 3" key="1">
    <citation type="submission" date="2017-06" db="EMBL/GenBank/DDBJ databases">
        <title>Cultured bacterium strain Saccharothrix yanglingensis Hhs.015.</title>
        <authorList>
            <person name="Xia Y."/>
        </authorList>
    </citation>
    <scope>NUCLEOTIDE SEQUENCE [LARGE SCALE GENOMIC DNA]</scope>
    <source>
        <strain evidence="2 3">Hhs.015</strain>
    </source>
</reference>
<dbReference type="SMART" id="SM00612">
    <property type="entry name" value="Kelch"/>
    <property type="match status" value="5"/>
</dbReference>
<dbReference type="PANTHER" id="PTHR45632">
    <property type="entry name" value="LD33804P"/>
    <property type="match status" value="1"/>
</dbReference>
<evidence type="ECO:0000313" key="3">
    <source>
        <dbReference type="Proteomes" id="UP001225605"/>
    </source>
</evidence>
<dbReference type="EMBL" id="NSDM01000018">
    <property type="protein sequence ID" value="MDQ2588400.1"/>
    <property type="molecule type" value="Genomic_DNA"/>
</dbReference>
<evidence type="ECO:0000259" key="1">
    <source>
        <dbReference type="Pfam" id="PF20248"/>
    </source>
</evidence>
<dbReference type="Proteomes" id="UP001225605">
    <property type="component" value="Unassembled WGS sequence"/>
</dbReference>
<organism evidence="2 3">
    <name type="scientific">Saccharothrix yanglingensis</name>
    <dbReference type="NCBI Taxonomy" id="659496"/>
    <lineage>
        <taxon>Bacteria</taxon>
        <taxon>Bacillati</taxon>
        <taxon>Actinomycetota</taxon>
        <taxon>Actinomycetes</taxon>
        <taxon>Pseudonocardiales</taxon>
        <taxon>Pseudonocardiaceae</taxon>
        <taxon>Saccharothrix</taxon>
    </lineage>
</organism>
<dbReference type="InterPro" id="IPR046538">
    <property type="entry name" value="DUF6603"/>
</dbReference>
<protein>
    <recommendedName>
        <fullName evidence="1">DUF6603 domain-containing protein</fullName>
    </recommendedName>
</protein>
<dbReference type="RefSeq" id="WP_306750052.1">
    <property type="nucleotide sequence ID" value="NZ_NSDM01000018.1"/>
</dbReference>
<dbReference type="SUPFAM" id="SSF50965">
    <property type="entry name" value="Galactose oxidase, central domain"/>
    <property type="match status" value="1"/>
</dbReference>
<evidence type="ECO:0000313" key="2">
    <source>
        <dbReference type="EMBL" id="MDQ2588400.1"/>
    </source>
</evidence>
<dbReference type="InterPro" id="IPR006652">
    <property type="entry name" value="Kelch_1"/>
</dbReference>
<dbReference type="Pfam" id="PF20248">
    <property type="entry name" value="DUF6603"/>
    <property type="match status" value="1"/>
</dbReference>
<gene>
    <name evidence="2" type="ORF">CKY47_31470</name>
</gene>
<keyword evidence="3" id="KW-1185">Reference proteome</keyword>
<feature type="domain" description="DUF6603" evidence="1">
    <location>
        <begin position="422"/>
        <end position="985"/>
    </location>
</feature>
<dbReference type="Pfam" id="PF24681">
    <property type="entry name" value="Kelch_KLHDC2_KLHL20_DRC7"/>
    <property type="match status" value="1"/>
</dbReference>
<dbReference type="Gene3D" id="2.130.10.80">
    <property type="entry name" value="Galactose oxidase/kelch, beta-propeller"/>
    <property type="match status" value="1"/>
</dbReference>
<dbReference type="InterPro" id="IPR015915">
    <property type="entry name" value="Kelch-typ_b-propeller"/>
</dbReference>
<comment type="caution">
    <text evidence="2">The sequence shown here is derived from an EMBL/GenBank/DDBJ whole genome shotgun (WGS) entry which is preliminary data.</text>
</comment>
<name>A0ABU0X8E0_9PSEU</name>
<sequence length="1533" mass="158912">MADTAGTVEQIALDLARALTGLGNRIAGDRLLDLLAELGTAFPPALLTKPQIVAAQQSIGHTSATVSSAAQSLLGAVGAGEADEIVAKGAALLTACGRTAEAYLELANALQAVGPTLPGITPTQVADLVAGFPRKLLDLALLGLVDPGRRLTRVLALFGLAEVQTVDADPANPSTVDHQRVTLRLDRLPGFLLNPVDQLRQRYGWGEAGFDGELLLKALHALLVSLRLPALYRPAAEGQPAALEAWAFDITLGEGGLELRVVMPVGAMVTRTVTVSPEWEVELDAEGVLPPGAAGRLRPPFELDIPGEETELRGSVELRYTAPNRFLVLGTAGGSRIEVGEVGIRAGLALVYADGSVTGEPTVAGDVRGGKLVIDASNGDGFLTTLLGGGRLETDFEVGFSFSPEDGLNFHGGAGLTIQLPLHVRLGPIDLRAIRIAANPSGSGVPIELSATIGAELGPIRAVVERLGLVAELRFPEGGGNLGPVDLAFAFKPPDGVGLSLDAGIVSGGGYLYADPEHGEYAGALELEFAGVVEVKAIGLITTRMPDGSSGFSLLIVLSAEFGGGGVQLGFGFTLLGVGGILGLNRRMNLDALVEGVVTGSIQSVMFPKDVVANAPRIISDLRKFFPPQDDTFLVGPMAKIGWGTPTLISVSLGVIVEIPPGNIAILGLLECVLPSKDVPLVVLKVSFIGALEVDKSRLWFFARMFDSRILAMTIDGGLGLLVAWGDNPDFVLSIGGFHPAFSPPPLPFPAPPRITVDILNGPGQLIRVSGYLAVTSNTVQFGAEAEMRLGFGDFGIEGHLSFDALFRFSPFSFVIQISAGVSLKAFGVGLFSIDLDFTLEGPAPWRAHGRGSISLLFFEISADFDITWGEERTTTLPPVVVLALLEGEVRKTEGWQTRLPAGGTNPLVTLRQLPPGDDLVLHPLGSLFIHQRAIPLGVRIDRVGGQRPSDGRRFTVEPAQNSGFVRQSVIGDKFAMAQFQDMDDAAKLSRPAYETQDAGLELVAAGGAIASPRVVRRSARYEMSVIDNEAPSVGGAVMRVRTGNGRRRGKLYSPPSAVFGQLLTGNSTARSPLSRQEARQRQPFPVEQTVRVTGDRYVVAYLRNNHQAFPPATAGATTSSFRSAATAADAMADWIRLDPALAGQLHVLPQAEVRGGVLAGSGVWSAAGSPPVAVSGADAVRLGNGQVLVAGGADATGSAVATSALFDPVARTWARQTASLATARQQHTTTKLVDGRVVAAGGLGATGGPVVTALDASDTPLASVEVFDPATGTWTTPQGGLATARSGHSATVVAKRLLVAGGTGARGVALASAELLDPATLTWAAVGPMTDARTGHAAVFLPSTGKVLVVGGAVPTGDGERALASCELYDPDAKTWTPTGSLAVPRKGHRATLLPNGKVLVTGGDAIPAVPYRVESLTSAEVYDPQTGAWTPVADLPGGGRSGHRCVPTSRGAVVIGGVGRPRATAGFREVVAFDPATGSWTGTGALATGRWDFPAVDLADGRVLVVGGRALSGPAAPGPAQLATTAETYLP</sequence>
<dbReference type="Gene3D" id="2.120.10.80">
    <property type="entry name" value="Kelch-type beta propeller"/>
    <property type="match status" value="2"/>
</dbReference>
<proteinExistence type="predicted"/>
<dbReference type="PANTHER" id="PTHR45632:SF26">
    <property type="entry name" value="BTB DOMAIN-CONTAINING PROTEIN"/>
    <property type="match status" value="1"/>
</dbReference>
<dbReference type="InterPro" id="IPR037293">
    <property type="entry name" value="Gal_Oxidase_central_sf"/>
</dbReference>
<dbReference type="InterPro" id="IPR011043">
    <property type="entry name" value="Gal_Oxase/kelch_b-propeller"/>
</dbReference>